<dbReference type="InterPro" id="IPR014710">
    <property type="entry name" value="RmlC-like_jellyroll"/>
</dbReference>
<feature type="chain" id="PRO_5002109868" evidence="1">
    <location>
        <begin position="25"/>
        <end position="176"/>
    </location>
</feature>
<reference evidence="2 3" key="1">
    <citation type="submission" date="2013-12" db="EMBL/GenBank/DDBJ databases">
        <authorList>
            <person name="Stott M."/>
        </authorList>
    </citation>
    <scope>NUCLEOTIDE SEQUENCE [LARGE SCALE GENOMIC DNA]</scope>
    <source>
        <strain evidence="2 3">K22</strain>
    </source>
</reference>
<keyword evidence="1" id="KW-0732">Signal</keyword>
<dbReference type="RefSeq" id="WP_157770590.1">
    <property type="nucleotide sequence ID" value="NZ_CBXV010000001.1"/>
</dbReference>
<organism evidence="2 3">
    <name type="scientific">Pyrinomonas methylaliphatogenes</name>
    <dbReference type="NCBI Taxonomy" id="454194"/>
    <lineage>
        <taxon>Bacteria</taxon>
        <taxon>Pseudomonadati</taxon>
        <taxon>Acidobacteriota</taxon>
        <taxon>Blastocatellia</taxon>
        <taxon>Blastocatellales</taxon>
        <taxon>Pyrinomonadaceae</taxon>
        <taxon>Pyrinomonas</taxon>
    </lineage>
</organism>
<feature type="signal peptide" evidence="1">
    <location>
        <begin position="1"/>
        <end position="24"/>
    </location>
</feature>
<reference evidence="2 3" key="2">
    <citation type="submission" date="2015-01" db="EMBL/GenBank/DDBJ databases">
        <title>Complete genome sequence of Pyrinomonas methylaliphatogenes type strain K22T.</title>
        <authorList>
            <person name="Lee K.C.Y."/>
            <person name="Power J.F."/>
            <person name="Dunfield P.F."/>
            <person name="Morgan X.C."/>
            <person name="Huttenhower C."/>
            <person name="Stott M.B."/>
        </authorList>
    </citation>
    <scope>NUCLEOTIDE SEQUENCE [LARGE SCALE GENOMIC DNA]</scope>
    <source>
        <strain evidence="2 3">K22</strain>
    </source>
</reference>
<accession>A0A0B6WSH2</accession>
<evidence type="ECO:0000313" key="3">
    <source>
        <dbReference type="Proteomes" id="UP000031518"/>
    </source>
</evidence>
<dbReference type="Proteomes" id="UP000031518">
    <property type="component" value="Unassembled WGS sequence"/>
</dbReference>
<dbReference type="EMBL" id="CBXV010000001">
    <property type="protein sequence ID" value="CDM64163.1"/>
    <property type="molecule type" value="Genomic_DNA"/>
</dbReference>
<dbReference type="InterPro" id="IPR011051">
    <property type="entry name" value="RmlC_Cupin_sf"/>
</dbReference>
<keyword evidence="2" id="KW-0413">Isomerase</keyword>
<sequence length="176" mass="18862" precursor="true">MRLRGGRVAKAVFIMMLWAACSWAQGGAARGPRSPARSPLVLSGQSLSDLERKIAGANRTEELFGGEGMQLRVAVQHEKDKPAGPAEVHDDSDDVYYVLDGAATLVLGGALDSPREVEPGEWRGARIIGGQTFEVKKGDLIIVPRGTPHQRSTVGKDFSMILIKIFASPVRAAGTR</sequence>
<proteinExistence type="predicted"/>
<evidence type="ECO:0000256" key="1">
    <source>
        <dbReference type="SAM" id="SignalP"/>
    </source>
</evidence>
<dbReference type="GO" id="GO:0016853">
    <property type="term" value="F:isomerase activity"/>
    <property type="evidence" value="ECO:0007669"/>
    <property type="project" value="UniProtKB-KW"/>
</dbReference>
<evidence type="ECO:0000313" key="2">
    <source>
        <dbReference type="EMBL" id="CDM64163.1"/>
    </source>
</evidence>
<keyword evidence="3" id="KW-1185">Reference proteome</keyword>
<gene>
    <name evidence="2" type="ORF">PYK22_00155</name>
</gene>
<dbReference type="Gene3D" id="2.60.120.10">
    <property type="entry name" value="Jelly Rolls"/>
    <property type="match status" value="1"/>
</dbReference>
<dbReference type="SUPFAM" id="SSF51182">
    <property type="entry name" value="RmlC-like cupins"/>
    <property type="match status" value="1"/>
</dbReference>
<dbReference type="OrthoDB" id="117439at2"/>
<dbReference type="PROSITE" id="PS51257">
    <property type="entry name" value="PROKAR_LIPOPROTEIN"/>
    <property type="match status" value="1"/>
</dbReference>
<dbReference type="AlphaFoldDB" id="A0A0B6WSH2"/>
<name>A0A0B6WSH2_9BACT</name>
<protein>
    <submittedName>
        <fullName evidence="2">Mannose-6-phosphate isomerase</fullName>
    </submittedName>
</protein>